<comment type="similarity">
    <text evidence="1">Belongs to the peptidase C40 family.</text>
</comment>
<keyword evidence="3 6" id="KW-0378">Hydrolase</keyword>
<dbReference type="GO" id="GO:0008234">
    <property type="term" value="F:cysteine-type peptidase activity"/>
    <property type="evidence" value="ECO:0007669"/>
    <property type="project" value="UniProtKB-KW"/>
</dbReference>
<dbReference type="Proteomes" id="UP000232638">
    <property type="component" value="Chromosome"/>
</dbReference>
<evidence type="ECO:0000256" key="4">
    <source>
        <dbReference type="ARBA" id="ARBA00022807"/>
    </source>
</evidence>
<keyword evidence="2" id="KW-0645">Protease</keyword>
<dbReference type="PROSITE" id="PS51257">
    <property type="entry name" value="PROKAR_LIPOPROTEIN"/>
    <property type="match status" value="1"/>
</dbReference>
<evidence type="ECO:0000256" key="1">
    <source>
        <dbReference type="ARBA" id="ARBA00007074"/>
    </source>
</evidence>
<dbReference type="InterPro" id="IPR000064">
    <property type="entry name" value="NLP_P60_dom"/>
</dbReference>
<dbReference type="InterPro" id="IPR038765">
    <property type="entry name" value="Papain-like_cys_pep_sf"/>
</dbReference>
<name>A0A2K8UES3_9GAMM</name>
<dbReference type="KEGG" id="tsy:THSYN_25975"/>
<dbReference type="AlphaFoldDB" id="A0A2K8UES3"/>
<evidence type="ECO:0000313" key="6">
    <source>
        <dbReference type="EMBL" id="AUB84042.1"/>
    </source>
</evidence>
<dbReference type="PANTHER" id="PTHR47053">
    <property type="entry name" value="MUREIN DD-ENDOPEPTIDASE MEPH-RELATED"/>
    <property type="match status" value="1"/>
</dbReference>
<reference evidence="6 7" key="1">
    <citation type="submission" date="2017-03" db="EMBL/GenBank/DDBJ databases">
        <title>Complete genome sequence of Candidatus 'Thiodictyon syntrophicum' sp. nov. strain Cad16T, a photolithoautotroph purple sulfur bacterium isolated from an alpine meromictic lake.</title>
        <authorList>
            <person name="Luedin S.M."/>
            <person name="Pothier J.F."/>
            <person name="Danza F."/>
            <person name="Storelli N."/>
            <person name="Wittwer M."/>
            <person name="Tonolla M."/>
        </authorList>
    </citation>
    <scope>NUCLEOTIDE SEQUENCE [LARGE SCALE GENOMIC DNA]</scope>
    <source>
        <strain evidence="6 7">Cad16T</strain>
    </source>
</reference>
<gene>
    <name evidence="6" type="ORF">THSYN_25975</name>
</gene>
<protein>
    <submittedName>
        <fullName evidence="6">Glycoside hydrolase</fullName>
    </submittedName>
</protein>
<dbReference type="Gene3D" id="3.90.1720.10">
    <property type="entry name" value="endopeptidase domain like (from Nostoc punctiforme)"/>
    <property type="match status" value="1"/>
</dbReference>
<evidence type="ECO:0000256" key="2">
    <source>
        <dbReference type="ARBA" id="ARBA00022670"/>
    </source>
</evidence>
<evidence type="ECO:0000313" key="7">
    <source>
        <dbReference type="Proteomes" id="UP000232638"/>
    </source>
</evidence>
<sequence>MKIVPRLVVGLVLGAAALLLGGCAGLGSSDGGGKRAEVVSAALSQVGTPYRYGGTLPGRALDCSGLTRYAYQRAGVSIPRMSLDQLHAARPVRPDALRPGDLVFFHTGPGVHHVGLMVDRDRFVHASTSKHKVGLTRLHTPYWRARYVGAGSYLE</sequence>
<keyword evidence="7" id="KW-1185">Reference proteome</keyword>
<dbReference type="Pfam" id="PF00877">
    <property type="entry name" value="NLPC_P60"/>
    <property type="match status" value="1"/>
</dbReference>
<dbReference type="OrthoDB" id="9807055at2"/>
<dbReference type="RefSeq" id="WP_100921712.1">
    <property type="nucleotide sequence ID" value="NZ_CP020370.1"/>
</dbReference>
<keyword evidence="4" id="KW-0788">Thiol protease</keyword>
<dbReference type="PROSITE" id="PS51935">
    <property type="entry name" value="NLPC_P60"/>
    <property type="match status" value="1"/>
</dbReference>
<dbReference type="SUPFAM" id="SSF54001">
    <property type="entry name" value="Cysteine proteinases"/>
    <property type="match status" value="1"/>
</dbReference>
<dbReference type="InterPro" id="IPR051202">
    <property type="entry name" value="Peptidase_C40"/>
</dbReference>
<evidence type="ECO:0000256" key="3">
    <source>
        <dbReference type="ARBA" id="ARBA00022801"/>
    </source>
</evidence>
<evidence type="ECO:0000259" key="5">
    <source>
        <dbReference type="PROSITE" id="PS51935"/>
    </source>
</evidence>
<feature type="domain" description="NlpC/P60" evidence="5">
    <location>
        <begin position="32"/>
        <end position="154"/>
    </location>
</feature>
<dbReference type="EMBL" id="CP020370">
    <property type="protein sequence ID" value="AUB84042.1"/>
    <property type="molecule type" value="Genomic_DNA"/>
</dbReference>
<proteinExistence type="inferred from homology"/>
<organism evidence="6 7">
    <name type="scientific">Candidatus Thiodictyon syntrophicum</name>
    <dbReference type="NCBI Taxonomy" id="1166950"/>
    <lineage>
        <taxon>Bacteria</taxon>
        <taxon>Pseudomonadati</taxon>
        <taxon>Pseudomonadota</taxon>
        <taxon>Gammaproteobacteria</taxon>
        <taxon>Chromatiales</taxon>
        <taxon>Chromatiaceae</taxon>
        <taxon>Thiodictyon</taxon>
    </lineage>
</organism>
<accession>A0A2K8UES3</accession>
<dbReference type="GO" id="GO:0006508">
    <property type="term" value="P:proteolysis"/>
    <property type="evidence" value="ECO:0007669"/>
    <property type="project" value="UniProtKB-KW"/>
</dbReference>
<dbReference type="PANTHER" id="PTHR47053:SF1">
    <property type="entry name" value="MUREIN DD-ENDOPEPTIDASE MEPH-RELATED"/>
    <property type="match status" value="1"/>
</dbReference>